<reference evidence="1" key="1">
    <citation type="journal article" date="2022" name="Plant J.">
        <title>Strategies of tolerance reflected in two North American maple genomes.</title>
        <authorList>
            <person name="McEvoy S.L."/>
            <person name="Sezen U.U."/>
            <person name="Trouern-Trend A."/>
            <person name="McMahon S.M."/>
            <person name="Schaberg P.G."/>
            <person name="Yang J."/>
            <person name="Wegrzyn J.L."/>
            <person name="Swenson N.G."/>
        </authorList>
    </citation>
    <scope>NUCLEOTIDE SEQUENCE</scope>
    <source>
        <strain evidence="1">NS2018</strain>
    </source>
</reference>
<keyword evidence="2" id="KW-1185">Reference proteome</keyword>
<protein>
    <submittedName>
        <fullName evidence="1">Uncharacterized protein</fullName>
    </submittedName>
</protein>
<proteinExistence type="predicted"/>
<name>A0AA39VKU8_ACESA</name>
<dbReference type="AlphaFoldDB" id="A0AA39VKU8"/>
<evidence type="ECO:0000313" key="2">
    <source>
        <dbReference type="Proteomes" id="UP001168877"/>
    </source>
</evidence>
<dbReference type="Proteomes" id="UP001168877">
    <property type="component" value="Unassembled WGS sequence"/>
</dbReference>
<evidence type="ECO:0000313" key="1">
    <source>
        <dbReference type="EMBL" id="KAK0583677.1"/>
    </source>
</evidence>
<gene>
    <name evidence="1" type="ORF">LWI29_001390</name>
</gene>
<dbReference type="EMBL" id="JAUESC010000383">
    <property type="protein sequence ID" value="KAK0583677.1"/>
    <property type="molecule type" value="Genomic_DNA"/>
</dbReference>
<reference evidence="1" key="2">
    <citation type="submission" date="2023-06" db="EMBL/GenBank/DDBJ databases">
        <authorList>
            <person name="Swenson N.G."/>
            <person name="Wegrzyn J.L."/>
            <person name="Mcevoy S.L."/>
        </authorList>
    </citation>
    <scope>NUCLEOTIDE SEQUENCE</scope>
    <source>
        <strain evidence="1">NS2018</strain>
        <tissue evidence="1">Leaf</tissue>
    </source>
</reference>
<comment type="caution">
    <text evidence="1">The sequence shown here is derived from an EMBL/GenBank/DDBJ whole genome shotgun (WGS) entry which is preliminary data.</text>
</comment>
<accession>A0AA39VKU8</accession>
<organism evidence="1 2">
    <name type="scientific">Acer saccharum</name>
    <name type="common">Sugar maple</name>
    <dbReference type="NCBI Taxonomy" id="4024"/>
    <lineage>
        <taxon>Eukaryota</taxon>
        <taxon>Viridiplantae</taxon>
        <taxon>Streptophyta</taxon>
        <taxon>Embryophyta</taxon>
        <taxon>Tracheophyta</taxon>
        <taxon>Spermatophyta</taxon>
        <taxon>Magnoliopsida</taxon>
        <taxon>eudicotyledons</taxon>
        <taxon>Gunneridae</taxon>
        <taxon>Pentapetalae</taxon>
        <taxon>rosids</taxon>
        <taxon>malvids</taxon>
        <taxon>Sapindales</taxon>
        <taxon>Sapindaceae</taxon>
        <taxon>Hippocastanoideae</taxon>
        <taxon>Acereae</taxon>
        <taxon>Acer</taxon>
    </lineage>
</organism>
<sequence length="98" mass="10692">MMANALEGWKSCASVGTAGSSLAAKSKVTKLRLKNWSYQANLSAFSVKKLEARLDVIDKRAAVVGFVFGDRIVAELWFFNAEIGAIAVELTKNLKRRG</sequence>